<dbReference type="GO" id="GO:0001228">
    <property type="term" value="F:DNA-binding transcription activator activity, RNA polymerase II-specific"/>
    <property type="evidence" value="ECO:0007669"/>
    <property type="project" value="TreeGrafter"/>
</dbReference>
<dbReference type="GO" id="GO:0000978">
    <property type="term" value="F:RNA polymerase II cis-regulatory region sequence-specific DNA binding"/>
    <property type="evidence" value="ECO:0007669"/>
    <property type="project" value="TreeGrafter"/>
</dbReference>
<dbReference type="OrthoDB" id="4337792at2759"/>
<dbReference type="InterPro" id="IPR007219">
    <property type="entry name" value="XnlR_reg_dom"/>
</dbReference>
<keyword evidence="1" id="KW-0479">Metal-binding</keyword>
<dbReference type="GO" id="GO:0008270">
    <property type="term" value="F:zinc ion binding"/>
    <property type="evidence" value="ECO:0007669"/>
    <property type="project" value="InterPro"/>
</dbReference>
<keyword evidence="3" id="KW-0805">Transcription regulation</keyword>
<evidence type="ECO:0000256" key="4">
    <source>
        <dbReference type="ARBA" id="ARBA00023125"/>
    </source>
</evidence>
<accession>A0A0F4ZEQ1</accession>
<comment type="caution">
    <text evidence="8">The sequence shown here is derived from an EMBL/GenBank/DDBJ whole genome shotgun (WGS) entry which is preliminary data.</text>
</comment>
<reference evidence="8 9" key="1">
    <citation type="submission" date="2015-03" db="EMBL/GenBank/DDBJ databases">
        <authorList>
            <person name="Radwan O."/>
            <person name="Al-Naeli F.A."/>
            <person name="Rendon G.A."/>
            <person name="Fields C."/>
        </authorList>
    </citation>
    <scope>NUCLEOTIDE SEQUENCE [LARGE SCALE GENOMIC DNA]</scope>
    <source>
        <strain evidence="8">CR-DP1</strain>
    </source>
</reference>
<evidence type="ECO:0000256" key="2">
    <source>
        <dbReference type="ARBA" id="ARBA00022833"/>
    </source>
</evidence>
<dbReference type="Pfam" id="PF04082">
    <property type="entry name" value="Fungal_trans"/>
    <property type="match status" value="1"/>
</dbReference>
<keyword evidence="2" id="KW-0862">Zinc</keyword>
<proteinExistence type="predicted"/>
<dbReference type="PANTHER" id="PTHR31944">
    <property type="entry name" value="HEME-RESPONSIVE ZINC FINGER TRANSCRIPTION FACTOR HAP1"/>
    <property type="match status" value="1"/>
</dbReference>
<dbReference type="GO" id="GO:0006351">
    <property type="term" value="P:DNA-templated transcription"/>
    <property type="evidence" value="ECO:0007669"/>
    <property type="project" value="InterPro"/>
</dbReference>
<sequence length="487" mass="55394">MSAIRLPVDLPSKDIADKLVTCYLNTIERVYRILHVPSFMKSYERIWHPETLPEPGFLVQVKLVLALGSIVYDDLFTMRIQATRWLYEAMTWLSDPDFKRRLHLELVQSKIMVLVAREMIGIGGHMVWNAAGDVQRLAIMMGLHRDPIHLPRMSILAQEVRRRLWNTILELCLDTSLSSGGPPMFTFQDFDTAPPGNYNDADLLLDAPTPAPESVFTESSAAIALRCSMPVRLAIARFLNDLGGPLRTYAEALRLDSEFRECYRAVRRQMQDAGFAQRFVDMQMHKSLMALHARFSGPEMQLALHAYSRKVVLEAALTLWICANSKFSLTPRTEMDAVEGNSGGKNEEEEDYMDRMMAIGAGVMRTSMTQAACLVAMELRLELRDYEEAMGPTQIRMDLLAVLEDAKRWSLRCIETGEKNVKGYICMSLMVRQIRALIQKVPKEEIPKLLAKQLEDDEQALDVFSGTERLDQVSWMFDDVASQGMSW</sequence>
<evidence type="ECO:0000256" key="5">
    <source>
        <dbReference type="ARBA" id="ARBA00023163"/>
    </source>
</evidence>
<dbReference type="PANTHER" id="PTHR31944:SF131">
    <property type="entry name" value="HEME-RESPONSIVE ZINC FINGER TRANSCRIPTION FACTOR HAP1"/>
    <property type="match status" value="1"/>
</dbReference>
<evidence type="ECO:0000313" key="8">
    <source>
        <dbReference type="EMBL" id="KKA29084.1"/>
    </source>
</evidence>
<dbReference type="Proteomes" id="UP000033483">
    <property type="component" value="Unassembled WGS sequence"/>
</dbReference>
<keyword evidence="5" id="KW-0804">Transcription</keyword>
<dbReference type="GO" id="GO:0005634">
    <property type="term" value="C:nucleus"/>
    <property type="evidence" value="ECO:0007669"/>
    <property type="project" value="TreeGrafter"/>
</dbReference>
<evidence type="ECO:0000256" key="1">
    <source>
        <dbReference type="ARBA" id="ARBA00022723"/>
    </source>
</evidence>
<keyword evidence="9" id="KW-1185">Reference proteome</keyword>
<dbReference type="CDD" id="cd12148">
    <property type="entry name" value="fungal_TF_MHR"/>
    <property type="match status" value="1"/>
</dbReference>
<dbReference type="SMART" id="SM00906">
    <property type="entry name" value="Fungal_trans"/>
    <property type="match status" value="1"/>
</dbReference>
<feature type="domain" description="Xylanolytic transcriptional activator regulatory" evidence="7">
    <location>
        <begin position="127"/>
        <end position="201"/>
    </location>
</feature>
<keyword evidence="4" id="KW-0238">DNA-binding</keyword>
<dbReference type="AlphaFoldDB" id="A0A0F4ZEQ1"/>
<evidence type="ECO:0000313" key="9">
    <source>
        <dbReference type="Proteomes" id="UP000033483"/>
    </source>
</evidence>
<dbReference type="EMBL" id="LAEV01001007">
    <property type="protein sequence ID" value="KKA29084.1"/>
    <property type="molecule type" value="Genomic_DNA"/>
</dbReference>
<dbReference type="InterPro" id="IPR051430">
    <property type="entry name" value="Fungal_TF_Env_Response"/>
</dbReference>
<evidence type="ECO:0000259" key="7">
    <source>
        <dbReference type="SMART" id="SM00906"/>
    </source>
</evidence>
<keyword evidence="6" id="KW-0539">Nucleus</keyword>
<organism evidence="8 9">
    <name type="scientific">Thielaviopsis punctulata</name>
    <dbReference type="NCBI Taxonomy" id="72032"/>
    <lineage>
        <taxon>Eukaryota</taxon>
        <taxon>Fungi</taxon>
        <taxon>Dikarya</taxon>
        <taxon>Ascomycota</taxon>
        <taxon>Pezizomycotina</taxon>
        <taxon>Sordariomycetes</taxon>
        <taxon>Hypocreomycetidae</taxon>
        <taxon>Microascales</taxon>
        <taxon>Ceratocystidaceae</taxon>
        <taxon>Thielaviopsis</taxon>
    </lineage>
</organism>
<protein>
    <recommendedName>
        <fullName evidence="7">Xylanolytic transcriptional activator regulatory domain-containing protein</fullName>
    </recommendedName>
</protein>
<evidence type="ECO:0000256" key="3">
    <source>
        <dbReference type="ARBA" id="ARBA00023015"/>
    </source>
</evidence>
<gene>
    <name evidence="8" type="ORF">TD95_004710</name>
</gene>
<evidence type="ECO:0000256" key="6">
    <source>
        <dbReference type="ARBA" id="ARBA00023242"/>
    </source>
</evidence>
<name>A0A0F4ZEQ1_9PEZI</name>